<keyword evidence="6" id="KW-1185">Reference proteome</keyword>
<dbReference type="Gene3D" id="3.20.120.10">
    <property type="entry name" value="Hydrophobin"/>
    <property type="match status" value="1"/>
</dbReference>
<accession>A0A9P8MTK3</accession>
<evidence type="ECO:0000256" key="3">
    <source>
        <dbReference type="ARBA" id="ARBA00023157"/>
    </source>
</evidence>
<dbReference type="OrthoDB" id="4500971at2759"/>
<evidence type="ECO:0000313" key="5">
    <source>
        <dbReference type="EMBL" id="KAH0961172.1"/>
    </source>
</evidence>
<dbReference type="GO" id="GO:0005576">
    <property type="term" value="C:extracellular region"/>
    <property type="evidence" value="ECO:0007669"/>
    <property type="project" value="InterPro"/>
</dbReference>
<evidence type="ECO:0000256" key="1">
    <source>
        <dbReference type="ARBA" id="ARBA00004196"/>
    </source>
</evidence>
<evidence type="ECO:0000256" key="2">
    <source>
        <dbReference type="ARBA" id="ARBA00009576"/>
    </source>
</evidence>
<dbReference type="InterPro" id="IPR010636">
    <property type="entry name" value="Class_II_hydrophobin"/>
</dbReference>
<dbReference type="GeneID" id="68356379"/>
<gene>
    <name evidence="5" type="ORF">HRG_07250</name>
</gene>
<feature type="signal peptide" evidence="4">
    <location>
        <begin position="1"/>
        <end position="15"/>
    </location>
</feature>
<name>A0A9P8MTK3_9HYPO</name>
<reference evidence="5" key="1">
    <citation type="submission" date="2021-09" db="EMBL/GenBank/DDBJ databases">
        <title>A high-quality genome of the endoparasitic fungus Hirsutella rhossiliensis with a comparison of Hirsutella genomes reveals transposable elements contributing to genome size variation.</title>
        <authorList>
            <person name="Lin R."/>
            <person name="Jiao Y."/>
            <person name="Sun X."/>
            <person name="Ling J."/>
            <person name="Xie B."/>
            <person name="Cheng X."/>
        </authorList>
    </citation>
    <scope>NUCLEOTIDE SEQUENCE</scope>
    <source>
        <strain evidence="5">HR02</strain>
    </source>
</reference>
<comment type="caution">
    <text evidence="5">The sequence shown here is derived from an EMBL/GenBank/DDBJ whole genome shotgun (WGS) entry which is preliminary data.</text>
</comment>
<dbReference type="PANTHER" id="PTHR42341">
    <property type="entry name" value="HYDROPHOBIN"/>
    <property type="match status" value="1"/>
</dbReference>
<proteinExistence type="inferred from homology"/>
<feature type="chain" id="PRO_5040291333" evidence="4">
    <location>
        <begin position="16"/>
        <end position="99"/>
    </location>
</feature>
<dbReference type="AlphaFoldDB" id="A0A9P8MTK3"/>
<organism evidence="5 6">
    <name type="scientific">Hirsutella rhossiliensis</name>
    <dbReference type="NCBI Taxonomy" id="111463"/>
    <lineage>
        <taxon>Eukaryota</taxon>
        <taxon>Fungi</taxon>
        <taxon>Dikarya</taxon>
        <taxon>Ascomycota</taxon>
        <taxon>Pezizomycotina</taxon>
        <taxon>Sordariomycetes</taxon>
        <taxon>Hypocreomycetidae</taxon>
        <taxon>Hypocreales</taxon>
        <taxon>Ophiocordycipitaceae</taxon>
        <taxon>Hirsutella</taxon>
    </lineage>
</organism>
<dbReference type="CDD" id="cd23508">
    <property type="entry name" value="hydrophobin_II"/>
    <property type="match status" value="1"/>
</dbReference>
<sequence length="99" mass="10117">MKFFAVAALLTSALAVPTPDIESRSLLGPCGVSVGFSIPSCCAASVLDVAVLDCRSPPEAPSLEAPFSKICAAKGRTPKCCSIPLAGLALFCKDPVGEY</sequence>
<dbReference type="Pfam" id="PF06766">
    <property type="entry name" value="Hydrophobin_2"/>
    <property type="match status" value="1"/>
</dbReference>
<dbReference type="PANTHER" id="PTHR42341:SF1">
    <property type="entry name" value="HYDROPHOBIN"/>
    <property type="match status" value="1"/>
</dbReference>
<dbReference type="InterPro" id="IPR036686">
    <property type="entry name" value="Class_II_Hydrophobin_sf"/>
</dbReference>
<comment type="similarity">
    <text evidence="2">Belongs to the cerato-ulmin hydrophobin family.</text>
</comment>
<keyword evidence="3" id="KW-1015">Disulfide bond</keyword>
<evidence type="ECO:0000313" key="6">
    <source>
        <dbReference type="Proteomes" id="UP000824596"/>
    </source>
</evidence>
<protein>
    <submittedName>
        <fullName evidence="5">Fungal hydrophobin domain-containing protein</fullName>
    </submittedName>
</protein>
<dbReference type="SUPFAM" id="SSF101751">
    <property type="entry name" value="Hydrophobin II, HfbII"/>
    <property type="match status" value="1"/>
</dbReference>
<dbReference type="Proteomes" id="UP000824596">
    <property type="component" value="Unassembled WGS sequence"/>
</dbReference>
<evidence type="ECO:0000256" key="4">
    <source>
        <dbReference type="SAM" id="SignalP"/>
    </source>
</evidence>
<dbReference type="RefSeq" id="XP_044718685.1">
    <property type="nucleotide sequence ID" value="XM_044865721.1"/>
</dbReference>
<comment type="subcellular location">
    <subcellularLocation>
        <location evidence="1">Cell envelope</location>
    </subcellularLocation>
</comment>
<dbReference type="EMBL" id="JAIZPD010000008">
    <property type="protein sequence ID" value="KAH0961172.1"/>
    <property type="molecule type" value="Genomic_DNA"/>
</dbReference>
<keyword evidence="4" id="KW-0732">Signal</keyword>